<evidence type="ECO:0000313" key="2">
    <source>
        <dbReference type="Proteomes" id="UP001501153"/>
    </source>
</evidence>
<gene>
    <name evidence="1" type="ORF">GCM10023185_15450</name>
</gene>
<organism evidence="1 2">
    <name type="scientific">Hymenobacter saemangeumensis</name>
    <dbReference type="NCBI Taxonomy" id="1084522"/>
    <lineage>
        <taxon>Bacteria</taxon>
        <taxon>Pseudomonadati</taxon>
        <taxon>Bacteroidota</taxon>
        <taxon>Cytophagia</taxon>
        <taxon>Cytophagales</taxon>
        <taxon>Hymenobacteraceae</taxon>
        <taxon>Hymenobacter</taxon>
    </lineage>
</organism>
<proteinExistence type="predicted"/>
<dbReference type="RefSeq" id="WP_345235446.1">
    <property type="nucleotide sequence ID" value="NZ_BAABGZ010000016.1"/>
</dbReference>
<evidence type="ECO:0008006" key="3">
    <source>
        <dbReference type="Google" id="ProtNLM"/>
    </source>
</evidence>
<reference evidence="2" key="1">
    <citation type="journal article" date="2019" name="Int. J. Syst. Evol. Microbiol.">
        <title>The Global Catalogue of Microorganisms (GCM) 10K type strain sequencing project: providing services to taxonomists for standard genome sequencing and annotation.</title>
        <authorList>
            <consortium name="The Broad Institute Genomics Platform"/>
            <consortium name="The Broad Institute Genome Sequencing Center for Infectious Disease"/>
            <person name="Wu L."/>
            <person name="Ma J."/>
        </authorList>
    </citation>
    <scope>NUCLEOTIDE SEQUENCE [LARGE SCALE GENOMIC DNA]</scope>
    <source>
        <strain evidence="2">JCM 17923</strain>
    </source>
</reference>
<sequence>MALTNKDKKELALSLFLNTDKSQKEIAARLEVSENTLSTWANAGGWATIKGANTATRPQIIADLYQQISLIKDKAVDDEGKRRVMNTHETQAIRMISKSISELDKRLSIDTYITVIEEMMTWLFEVAPALAKSIMPKVDGFVDSKFKELS</sequence>
<dbReference type="EMBL" id="BAABGZ010000016">
    <property type="protein sequence ID" value="GAA4354109.1"/>
    <property type="molecule type" value="Genomic_DNA"/>
</dbReference>
<accession>A0ABP8I997</accession>
<evidence type="ECO:0000313" key="1">
    <source>
        <dbReference type="EMBL" id="GAA4354109.1"/>
    </source>
</evidence>
<name>A0ABP8I997_9BACT</name>
<comment type="caution">
    <text evidence="1">The sequence shown here is derived from an EMBL/GenBank/DDBJ whole genome shotgun (WGS) entry which is preliminary data.</text>
</comment>
<protein>
    <recommendedName>
        <fullName evidence="3">DDE transposase family protein</fullName>
    </recommendedName>
</protein>
<keyword evidence="2" id="KW-1185">Reference proteome</keyword>
<dbReference type="Proteomes" id="UP001501153">
    <property type="component" value="Unassembled WGS sequence"/>
</dbReference>